<reference evidence="2" key="2">
    <citation type="journal article" date="2020" name="mSystems">
        <title>Genome- and Community-Level Interaction Insights into Carbon Utilization and Element Cycling Functions of Hydrothermarchaeota in Hydrothermal Sediment.</title>
        <authorList>
            <person name="Zhou Z."/>
            <person name="Liu Y."/>
            <person name="Xu W."/>
            <person name="Pan J."/>
            <person name="Luo Z.H."/>
            <person name="Li M."/>
        </authorList>
    </citation>
    <scope>NUCLEOTIDE SEQUENCE [LARGE SCALE GENOMIC DNA]</scope>
    <source>
        <strain evidence="3">SpSt-604</strain>
        <strain evidence="2">SpSt-640</strain>
    </source>
</reference>
<evidence type="ECO:0000313" key="1">
    <source>
        <dbReference type="EMBL" id="ANE41423.1"/>
    </source>
</evidence>
<reference evidence="1 4" key="1">
    <citation type="submission" date="2014-08" db="EMBL/GenBank/DDBJ databases">
        <title>Fervidobacterium pennivorans DYC genome.</title>
        <authorList>
            <person name="Wushke S."/>
        </authorList>
    </citation>
    <scope>NUCLEOTIDE SEQUENCE [LARGE SCALE GENOMIC DNA]</scope>
    <source>
        <strain evidence="1 4">DYC</strain>
    </source>
</reference>
<evidence type="ECO:0000313" key="3">
    <source>
        <dbReference type="EMBL" id="HGU41499.1"/>
    </source>
</evidence>
<accession>A0A172T3K0</accession>
<dbReference type="EMBL" id="CP011393">
    <property type="protein sequence ID" value="ANE41423.1"/>
    <property type="molecule type" value="Genomic_DNA"/>
</dbReference>
<proteinExistence type="predicted"/>
<dbReference type="Proteomes" id="UP000077096">
    <property type="component" value="Chromosome"/>
</dbReference>
<organism evidence="1 4">
    <name type="scientific">Fervidobacterium pennivorans</name>
    <dbReference type="NCBI Taxonomy" id="93466"/>
    <lineage>
        <taxon>Bacteria</taxon>
        <taxon>Thermotogati</taxon>
        <taxon>Thermotogota</taxon>
        <taxon>Thermotogae</taxon>
        <taxon>Thermotogales</taxon>
        <taxon>Fervidobacteriaceae</taxon>
        <taxon>Fervidobacterium</taxon>
    </lineage>
</organism>
<sequence>MSDFEKLSEVLKPYAERLNTKIWVCEKIGRRLSCIARAGEESYRESFIAYEDDKYAVFCEREITDEEKNLIMQALDDIVKFRKLLISS</sequence>
<protein>
    <submittedName>
        <fullName evidence="1">Uncharacterized protein</fullName>
    </submittedName>
</protein>
<dbReference type="OrthoDB" id="37674at2"/>
<dbReference type="KEGG" id="fng:JM64_05135"/>
<dbReference type="PATRIC" id="fig|93466.3.peg.1094"/>
<dbReference type="EMBL" id="DSZT01000034">
    <property type="protein sequence ID" value="HGU41499.1"/>
    <property type="molecule type" value="Genomic_DNA"/>
</dbReference>
<dbReference type="EMBL" id="DTBH01000034">
    <property type="protein sequence ID" value="HGQ76585.1"/>
    <property type="molecule type" value="Genomic_DNA"/>
</dbReference>
<evidence type="ECO:0000313" key="4">
    <source>
        <dbReference type="Proteomes" id="UP000077096"/>
    </source>
</evidence>
<gene>
    <name evidence="3" type="ORF">ENT72_01025</name>
    <name evidence="2" type="ORF">ENU12_01385</name>
    <name evidence="1" type="ORF">JM64_05135</name>
</gene>
<name>A0A172T3K0_FERPE</name>
<dbReference type="AlphaFoldDB" id="A0A172T3K0"/>
<evidence type="ECO:0000313" key="2">
    <source>
        <dbReference type="EMBL" id="HGQ76585.1"/>
    </source>
</evidence>